<feature type="region of interest" description="Disordered" evidence="1">
    <location>
        <begin position="325"/>
        <end position="363"/>
    </location>
</feature>
<sequence>MHVSGRFNIFDMVDIDLFIVVVLNMMVLKLGYTGESKPIFYNCLRPLTSLDEGLRALAFEEDVRCLATLVRSFKLIEVIDDVMRQLSFDETELDGEAGFADVAGSVVDSSGWEDAEHGNDQEDKLAHTNGQFFYYDEGIDTAYETEYDVQSREDADTDDDDDVDEDFLVDDENEIVVSDVDVHLFGISMDLPFDNIGITNLVPDDVLEREDMNVINADGFDSDPVNDEDRNYRKRRLAELRTKIEGHVDQLERLGYMLPQDIIVGLILNGLTKDFARFMRNYNMHNIGKTIGELHAMLIEYEKGLPKKDETPQVMMIKGGKIQNAKKKSLKAKGKGKANGNGNDKQVCISKRKNPKPYAKEHPAKDDACHHYKEVGHWKRNCPVSC</sequence>
<comment type="caution">
    <text evidence="2">The sequence shown here is derived from an EMBL/GenBank/DDBJ whole genome shotgun (WGS) entry which is preliminary data.</text>
</comment>
<reference evidence="2" key="1">
    <citation type="journal article" date="2019" name="Sci. Rep.">
        <title>Draft genome of Tanacetum cinerariifolium, the natural source of mosquito coil.</title>
        <authorList>
            <person name="Yamashiro T."/>
            <person name="Shiraishi A."/>
            <person name="Satake H."/>
            <person name="Nakayama K."/>
        </authorList>
    </citation>
    <scope>NUCLEOTIDE SEQUENCE</scope>
</reference>
<dbReference type="GO" id="GO:0008270">
    <property type="term" value="F:zinc ion binding"/>
    <property type="evidence" value="ECO:0007669"/>
    <property type="project" value="InterPro"/>
</dbReference>
<protein>
    <recommendedName>
        <fullName evidence="3">Zinc finger, CCHC-type</fullName>
    </recommendedName>
</protein>
<dbReference type="GO" id="GO:0003676">
    <property type="term" value="F:nucleic acid binding"/>
    <property type="evidence" value="ECO:0007669"/>
    <property type="project" value="InterPro"/>
</dbReference>
<evidence type="ECO:0008006" key="3">
    <source>
        <dbReference type="Google" id="ProtNLM"/>
    </source>
</evidence>
<proteinExistence type="predicted"/>
<dbReference type="SUPFAM" id="SSF57756">
    <property type="entry name" value="Retrovirus zinc finger-like domains"/>
    <property type="match status" value="1"/>
</dbReference>
<gene>
    <name evidence="2" type="ORF">Tci_036600</name>
</gene>
<dbReference type="AlphaFoldDB" id="A0A6L2LW21"/>
<organism evidence="2">
    <name type="scientific">Tanacetum cinerariifolium</name>
    <name type="common">Dalmatian daisy</name>
    <name type="synonym">Chrysanthemum cinerariifolium</name>
    <dbReference type="NCBI Taxonomy" id="118510"/>
    <lineage>
        <taxon>Eukaryota</taxon>
        <taxon>Viridiplantae</taxon>
        <taxon>Streptophyta</taxon>
        <taxon>Embryophyta</taxon>
        <taxon>Tracheophyta</taxon>
        <taxon>Spermatophyta</taxon>
        <taxon>Magnoliopsida</taxon>
        <taxon>eudicotyledons</taxon>
        <taxon>Gunneridae</taxon>
        <taxon>Pentapetalae</taxon>
        <taxon>asterids</taxon>
        <taxon>campanulids</taxon>
        <taxon>Asterales</taxon>
        <taxon>Asteraceae</taxon>
        <taxon>Asteroideae</taxon>
        <taxon>Anthemideae</taxon>
        <taxon>Anthemidinae</taxon>
        <taxon>Tanacetum</taxon>
    </lineage>
</organism>
<name>A0A6L2LW21_TANCI</name>
<evidence type="ECO:0000313" key="2">
    <source>
        <dbReference type="EMBL" id="GEU64622.1"/>
    </source>
</evidence>
<evidence type="ECO:0000256" key="1">
    <source>
        <dbReference type="SAM" id="MobiDB-lite"/>
    </source>
</evidence>
<dbReference type="EMBL" id="BKCJ010005053">
    <property type="protein sequence ID" value="GEU64622.1"/>
    <property type="molecule type" value="Genomic_DNA"/>
</dbReference>
<dbReference type="InterPro" id="IPR036875">
    <property type="entry name" value="Znf_CCHC_sf"/>
</dbReference>
<feature type="compositionally biased region" description="Basic residues" evidence="1">
    <location>
        <begin position="325"/>
        <end position="336"/>
    </location>
</feature>
<accession>A0A6L2LW21</accession>